<organism evidence="2 3">
    <name type="scientific">Streptomyces desertarenae</name>
    <dbReference type="NCBI Taxonomy" id="2666184"/>
    <lineage>
        <taxon>Bacteria</taxon>
        <taxon>Bacillati</taxon>
        <taxon>Actinomycetota</taxon>
        <taxon>Actinomycetes</taxon>
        <taxon>Kitasatosporales</taxon>
        <taxon>Streptomycetaceae</taxon>
        <taxon>Streptomyces</taxon>
    </lineage>
</organism>
<accession>A0ABW4PM64</accession>
<feature type="transmembrane region" description="Helical" evidence="1">
    <location>
        <begin position="36"/>
        <end position="59"/>
    </location>
</feature>
<sequence length="60" mass="6099">MSALVLLVVLLMVLVGLMFVGGLGYAVHRHPTLAQPLTAAVSGAMLLAALVTLVVSTAAR</sequence>
<gene>
    <name evidence="2" type="ORF">ACFSJS_16010</name>
</gene>
<proteinExistence type="predicted"/>
<reference evidence="3" key="1">
    <citation type="journal article" date="2019" name="Int. J. Syst. Evol. Microbiol.">
        <title>The Global Catalogue of Microorganisms (GCM) 10K type strain sequencing project: providing services to taxonomists for standard genome sequencing and annotation.</title>
        <authorList>
            <consortium name="The Broad Institute Genomics Platform"/>
            <consortium name="The Broad Institute Genome Sequencing Center for Infectious Disease"/>
            <person name="Wu L."/>
            <person name="Ma J."/>
        </authorList>
    </citation>
    <scope>NUCLEOTIDE SEQUENCE [LARGE SCALE GENOMIC DNA]</scope>
    <source>
        <strain evidence="3">CGMCC 4.7455</strain>
    </source>
</reference>
<protein>
    <submittedName>
        <fullName evidence="2">Uncharacterized protein</fullName>
    </submittedName>
</protein>
<evidence type="ECO:0000313" key="2">
    <source>
        <dbReference type="EMBL" id="MFD1831170.1"/>
    </source>
</evidence>
<keyword evidence="1" id="KW-0472">Membrane</keyword>
<keyword evidence="1" id="KW-0812">Transmembrane</keyword>
<comment type="caution">
    <text evidence="2">The sequence shown here is derived from an EMBL/GenBank/DDBJ whole genome shotgun (WGS) entry which is preliminary data.</text>
</comment>
<name>A0ABW4PM64_9ACTN</name>
<evidence type="ECO:0000313" key="3">
    <source>
        <dbReference type="Proteomes" id="UP001597365"/>
    </source>
</evidence>
<dbReference type="Proteomes" id="UP001597365">
    <property type="component" value="Unassembled WGS sequence"/>
</dbReference>
<keyword evidence="1" id="KW-1133">Transmembrane helix</keyword>
<evidence type="ECO:0000256" key="1">
    <source>
        <dbReference type="SAM" id="Phobius"/>
    </source>
</evidence>
<keyword evidence="3" id="KW-1185">Reference proteome</keyword>
<dbReference type="RefSeq" id="WP_380900835.1">
    <property type="nucleotide sequence ID" value="NZ_JBHUFU010000009.1"/>
</dbReference>
<dbReference type="EMBL" id="JBHUFU010000009">
    <property type="protein sequence ID" value="MFD1831170.1"/>
    <property type="molecule type" value="Genomic_DNA"/>
</dbReference>